<dbReference type="AlphaFoldDB" id="A0A6M4H893"/>
<feature type="domain" description="AbiEi antitoxin N-terminal" evidence="1">
    <location>
        <begin position="9"/>
        <end position="55"/>
    </location>
</feature>
<dbReference type="KEGG" id="upl:DSM104440_02194"/>
<evidence type="ECO:0000259" key="1">
    <source>
        <dbReference type="Pfam" id="PF13338"/>
    </source>
</evidence>
<evidence type="ECO:0000313" key="3">
    <source>
        <dbReference type="Proteomes" id="UP000503096"/>
    </source>
</evidence>
<keyword evidence="3" id="KW-1185">Reference proteome</keyword>
<accession>A0A6M4H893</accession>
<proteinExistence type="predicted"/>
<dbReference type="Pfam" id="PF13338">
    <property type="entry name" value="AbiEi_4"/>
    <property type="match status" value="1"/>
</dbReference>
<reference evidence="2 3" key="1">
    <citation type="submission" date="2020-04" db="EMBL/GenBank/DDBJ databases">
        <title>Usitatibacter rugosus gen. nov., sp. nov. and Usitatibacter palustris sp. nov., novel members of Usitatibacteraceae fam. nov. within the order Nitrosomonadales isolated from soil.</title>
        <authorList>
            <person name="Huber K.J."/>
            <person name="Neumann-Schaal M."/>
            <person name="Geppert A."/>
            <person name="Luckner M."/>
            <person name="Wanner G."/>
            <person name="Overmann J."/>
        </authorList>
    </citation>
    <scope>NUCLEOTIDE SEQUENCE [LARGE SCALE GENOMIC DNA]</scope>
    <source>
        <strain evidence="2 3">Swamp67</strain>
    </source>
</reference>
<gene>
    <name evidence="2" type="ORF">DSM104440_02194</name>
</gene>
<sequence>MPPRSNRERTLQLARRARGVTPRELTEQGIHRQVLTRLVEQGQIERIARGVYRLPEQPVSENHGLALAAAAVPQGVICLLSALQYHGIGTQLPSEVWLALDRRAWRPKLAYPPLRIFRYTGEALTAGAQTHRIEGRLVKIYGPAKTVADCFKYRNKIGLDVAMEALREGWRARRFTMDELDRYAAICRVQKVMRPYLEALSA</sequence>
<dbReference type="EMBL" id="CP053073">
    <property type="protein sequence ID" value="QJR15375.1"/>
    <property type="molecule type" value="Genomic_DNA"/>
</dbReference>
<dbReference type="InParanoid" id="A0A6M4H893"/>
<dbReference type="Proteomes" id="UP000503096">
    <property type="component" value="Chromosome"/>
</dbReference>
<protein>
    <recommendedName>
        <fullName evidence="1">AbiEi antitoxin N-terminal domain-containing protein</fullName>
    </recommendedName>
</protein>
<organism evidence="2 3">
    <name type="scientific">Usitatibacter palustris</name>
    <dbReference type="NCBI Taxonomy" id="2732487"/>
    <lineage>
        <taxon>Bacteria</taxon>
        <taxon>Pseudomonadati</taxon>
        <taxon>Pseudomonadota</taxon>
        <taxon>Betaproteobacteria</taxon>
        <taxon>Nitrosomonadales</taxon>
        <taxon>Usitatibacteraceae</taxon>
        <taxon>Usitatibacter</taxon>
    </lineage>
</organism>
<evidence type="ECO:0000313" key="2">
    <source>
        <dbReference type="EMBL" id="QJR15375.1"/>
    </source>
</evidence>
<name>A0A6M4H893_9PROT</name>
<dbReference type="InterPro" id="IPR025159">
    <property type="entry name" value="AbiEi_N"/>
</dbReference>